<dbReference type="EMBL" id="LR798265">
    <property type="protein sequence ID" value="CAB5218460.1"/>
    <property type="molecule type" value="Genomic_DNA"/>
</dbReference>
<name>A0A6J7WKW6_9CAUD</name>
<sequence>METAKQRLETIKKIIDSDTLPEGCEVRLWINNCSKMELLELGAELGILCEKRGGYDSRLFLCIEKENYEITLWE</sequence>
<proteinExistence type="predicted"/>
<gene>
    <name evidence="1" type="ORF">UFOVP212_35</name>
</gene>
<organism evidence="1">
    <name type="scientific">uncultured Caudovirales phage</name>
    <dbReference type="NCBI Taxonomy" id="2100421"/>
    <lineage>
        <taxon>Viruses</taxon>
        <taxon>Duplodnaviria</taxon>
        <taxon>Heunggongvirae</taxon>
        <taxon>Uroviricota</taxon>
        <taxon>Caudoviricetes</taxon>
        <taxon>Peduoviridae</taxon>
        <taxon>Maltschvirus</taxon>
        <taxon>Maltschvirus maltsch</taxon>
    </lineage>
</organism>
<accession>A0A6J7WKW6</accession>
<reference evidence="1" key="1">
    <citation type="submission" date="2020-05" db="EMBL/GenBank/DDBJ databases">
        <authorList>
            <person name="Chiriac C."/>
            <person name="Salcher M."/>
            <person name="Ghai R."/>
            <person name="Kavagutti S V."/>
        </authorList>
    </citation>
    <scope>NUCLEOTIDE SEQUENCE</scope>
</reference>
<evidence type="ECO:0000313" key="1">
    <source>
        <dbReference type="EMBL" id="CAB5218460.1"/>
    </source>
</evidence>
<protein>
    <submittedName>
        <fullName evidence="1">Uncharacterized protein</fullName>
    </submittedName>
</protein>